<dbReference type="OrthoDB" id="3238779at2"/>
<dbReference type="Pfam" id="PF01610">
    <property type="entry name" value="DDE_Tnp_ISL3"/>
    <property type="match status" value="2"/>
</dbReference>
<name>A0A318U5Q5_9SPHI</name>
<organism evidence="3 4">
    <name type="scientific">Pedobacter nutrimenti</name>
    <dbReference type="NCBI Taxonomy" id="1241337"/>
    <lineage>
        <taxon>Bacteria</taxon>
        <taxon>Pseudomonadati</taxon>
        <taxon>Bacteroidota</taxon>
        <taxon>Sphingobacteriia</taxon>
        <taxon>Sphingobacteriales</taxon>
        <taxon>Sphingobacteriaceae</taxon>
        <taxon>Pedobacter</taxon>
    </lineage>
</organism>
<dbReference type="PANTHER" id="PTHR33498:SF1">
    <property type="entry name" value="TRANSPOSASE FOR INSERTION SEQUENCE ELEMENT IS1557"/>
    <property type="match status" value="1"/>
</dbReference>
<evidence type="ECO:0000313" key="3">
    <source>
        <dbReference type="EMBL" id="PYF68042.1"/>
    </source>
</evidence>
<dbReference type="InterPro" id="IPR029261">
    <property type="entry name" value="Transposase_Znf"/>
</dbReference>
<gene>
    <name evidence="3" type="ORF">B0O44_1181</name>
</gene>
<reference evidence="3 4" key="1">
    <citation type="submission" date="2018-06" db="EMBL/GenBank/DDBJ databases">
        <title>Genomic Encyclopedia of Archaeal and Bacterial Type Strains, Phase II (KMG-II): from individual species to whole genera.</title>
        <authorList>
            <person name="Goeker M."/>
        </authorList>
    </citation>
    <scope>NUCLEOTIDE SEQUENCE [LARGE SCALE GENOMIC DNA]</scope>
    <source>
        <strain evidence="3 4">DSM 27372</strain>
    </source>
</reference>
<dbReference type="EMBL" id="QKLU01000018">
    <property type="protein sequence ID" value="PYF68042.1"/>
    <property type="molecule type" value="Genomic_DNA"/>
</dbReference>
<evidence type="ECO:0000313" key="4">
    <source>
        <dbReference type="Proteomes" id="UP000248198"/>
    </source>
</evidence>
<dbReference type="AlphaFoldDB" id="A0A318U5Q5"/>
<feature type="domain" description="Transposase IS204/IS1001/IS1096/IS1165 DDE" evidence="1">
    <location>
        <begin position="156"/>
        <end position="349"/>
    </location>
</feature>
<comment type="caution">
    <text evidence="3">The sequence shown here is derived from an EMBL/GenBank/DDBJ whole genome shotgun (WGS) entry which is preliminary data.</text>
</comment>
<evidence type="ECO:0000259" key="2">
    <source>
        <dbReference type="Pfam" id="PF14690"/>
    </source>
</evidence>
<dbReference type="InterPro" id="IPR047951">
    <property type="entry name" value="Transpos_ISL3"/>
</dbReference>
<feature type="domain" description="Transposase IS204/IS1001/IS1096/IS1165 DDE" evidence="1">
    <location>
        <begin position="407"/>
        <end position="526"/>
    </location>
</feature>
<proteinExistence type="predicted"/>
<protein>
    <submittedName>
        <fullName evidence="3">Transposase</fullName>
    </submittedName>
</protein>
<feature type="domain" description="Transposase IS204/IS1001/IS1096/IS1165 zinc-finger" evidence="2">
    <location>
        <begin position="38"/>
        <end position="78"/>
    </location>
</feature>
<dbReference type="RefSeq" id="WP_110834804.1">
    <property type="nucleotide sequence ID" value="NZ_QKLU01000018.1"/>
</dbReference>
<dbReference type="Pfam" id="PF14690">
    <property type="entry name" value="Zn_ribbon_ISL3"/>
    <property type="match status" value="1"/>
</dbReference>
<dbReference type="NCBIfam" id="NF033550">
    <property type="entry name" value="transpos_ISL3"/>
    <property type="match status" value="1"/>
</dbReference>
<dbReference type="Gene3D" id="1.10.10.60">
    <property type="entry name" value="Homeodomain-like"/>
    <property type="match status" value="1"/>
</dbReference>
<dbReference type="InterPro" id="IPR002560">
    <property type="entry name" value="Transposase_DDE"/>
</dbReference>
<dbReference type="Proteomes" id="UP000248198">
    <property type="component" value="Unassembled WGS sequence"/>
</dbReference>
<evidence type="ECO:0000259" key="1">
    <source>
        <dbReference type="Pfam" id="PF01610"/>
    </source>
</evidence>
<dbReference type="PANTHER" id="PTHR33498">
    <property type="entry name" value="TRANSPOSASE FOR INSERTION SEQUENCE ELEMENT IS1557"/>
    <property type="match status" value="1"/>
</dbReference>
<accession>A0A318U5Q5</accession>
<sequence length="532" mass="61556">MNLANLIFSSADVFKIISVDNQTDQINIYVQSRQKICLCPNCCEPSTKLHSYYTRKFNDLPTFGKSCRIFLKSRKYHCLTDECPLKIFTERYENHFQPCKRTTKRLEDKLFNTALELGGKPAERICCHFSIPVSDTTLLRLINRAPLPAPGVFTAIGVDDWAYKKRERYGSILVDLTTRRVVDLLPDREEESLITWLEKQPKLEVITRDRYGKYKRAATKGAPQAIQVTDRWHLLKNLGEALTKMMTREYARLTRSLAPRIEESPVEIPEELPIREKELATTGIIRRRFDEMKKLQAEGLSIKAIARQLGMHRETVRKYMLTENLVRKSYKDRGMIENYFNYIKKRMEEDDGLYLKTLWSELRHMGYPGGYSTLSEALAYYGIRIGKKARNPKTQQHSGSFFKPSNAAMLFLTSENRLTATQKKLIDKLCKSSCGLERALVLVRDFRNLMENKLGNQLQGWIENVLHSGISEMATFANGLLRDYQSIENAIRLPWSNGPVEGNVNKLKTIKRQMYGRASFDLLRKRLVLKPT</sequence>
<keyword evidence="4" id="KW-1185">Reference proteome</keyword>